<dbReference type="Proteomes" id="UP000664056">
    <property type="component" value="Unassembled WGS sequence"/>
</dbReference>
<gene>
    <name evidence="1" type="ORF">J0J18_23165</name>
</gene>
<sequence length="242" mass="25710">MQNIIEETLQSGESIRAAGSKYLLVRDATHTLTLRVDTREPVEIKKNDVVLIEGFDMVELANHHAGAITIQYQITDMPINTQSDAVSVSGAVTVDEINKPIVVSGIQNTVAVRLGEAVEVANFPEIQKVEVTNGSEVQKVEVTNHVELQKVEVSNFSELQLDSKPTTVNGVGALTIVNGQATIAANAQRKSITIQAGESNQGNLLIAGFIRLSPDGVATIPASNALVVTGTNGDTFTVGEII</sequence>
<evidence type="ECO:0000313" key="1">
    <source>
        <dbReference type="EMBL" id="MBN8124611.1"/>
    </source>
</evidence>
<name>A0AAW4HII8_VIBVL</name>
<dbReference type="EMBL" id="JAFKOQ010000055">
    <property type="protein sequence ID" value="MBN8124611.1"/>
    <property type="molecule type" value="Genomic_DNA"/>
</dbReference>
<comment type="caution">
    <text evidence="1">The sequence shown here is derived from an EMBL/GenBank/DDBJ whole genome shotgun (WGS) entry which is preliminary data.</text>
</comment>
<dbReference type="RefSeq" id="WP_206623212.1">
    <property type="nucleotide sequence ID" value="NZ_JAFKOQ010000055.1"/>
</dbReference>
<protein>
    <submittedName>
        <fullName evidence="1">Uncharacterized protein</fullName>
    </submittedName>
</protein>
<proteinExistence type="predicted"/>
<organism evidence="1 2">
    <name type="scientific">Vibrio vulnificus</name>
    <dbReference type="NCBI Taxonomy" id="672"/>
    <lineage>
        <taxon>Bacteria</taxon>
        <taxon>Pseudomonadati</taxon>
        <taxon>Pseudomonadota</taxon>
        <taxon>Gammaproteobacteria</taxon>
        <taxon>Vibrionales</taxon>
        <taxon>Vibrionaceae</taxon>
        <taxon>Vibrio</taxon>
    </lineage>
</organism>
<accession>A0AAW4HII8</accession>
<dbReference type="AlphaFoldDB" id="A0AAW4HII8"/>
<reference evidence="1" key="1">
    <citation type="submission" date="2021-03" db="EMBL/GenBank/DDBJ databases">
        <title>Study of the foodborne Vibrio vulnificus isolates from China.</title>
        <authorList>
            <person name="Zheng Z."/>
            <person name="Ye L."/>
        </authorList>
    </citation>
    <scope>NUCLEOTIDE SEQUENCE</scope>
    <source>
        <strain evidence="1">Vv1582</strain>
    </source>
</reference>
<evidence type="ECO:0000313" key="2">
    <source>
        <dbReference type="Proteomes" id="UP000664056"/>
    </source>
</evidence>